<feature type="region of interest" description="Disordered" evidence="1">
    <location>
        <begin position="54"/>
        <end position="75"/>
    </location>
</feature>
<evidence type="ECO:0000313" key="3">
    <source>
        <dbReference type="WBParaSite" id="ACAC_0000825501-mRNA-1"/>
    </source>
</evidence>
<organism evidence="2 3">
    <name type="scientific">Angiostrongylus cantonensis</name>
    <name type="common">Rat lungworm</name>
    <dbReference type="NCBI Taxonomy" id="6313"/>
    <lineage>
        <taxon>Eukaryota</taxon>
        <taxon>Metazoa</taxon>
        <taxon>Ecdysozoa</taxon>
        <taxon>Nematoda</taxon>
        <taxon>Chromadorea</taxon>
        <taxon>Rhabditida</taxon>
        <taxon>Rhabditina</taxon>
        <taxon>Rhabditomorpha</taxon>
        <taxon>Strongyloidea</taxon>
        <taxon>Metastrongylidae</taxon>
        <taxon>Angiostrongylus</taxon>
    </lineage>
</organism>
<dbReference type="AlphaFoldDB" id="A0A0K0DCG2"/>
<evidence type="ECO:0000313" key="2">
    <source>
        <dbReference type="Proteomes" id="UP000035642"/>
    </source>
</evidence>
<protein>
    <submittedName>
        <fullName evidence="3">Secreted protein</fullName>
    </submittedName>
</protein>
<evidence type="ECO:0000256" key="1">
    <source>
        <dbReference type="SAM" id="MobiDB-lite"/>
    </source>
</evidence>
<sequence>MLRRICLFSSSALVGLTRGWYVVVLVVIRKGQMREVQLLLFDMCGRGLNSGYNPALKKAKSSRRQPPNHDDNENN</sequence>
<reference evidence="2" key="1">
    <citation type="submission" date="2012-09" db="EMBL/GenBank/DDBJ databases">
        <authorList>
            <person name="Martin A.A."/>
        </authorList>
    </citation>
    <scope>NUCLEOTIDE SEQUENCE</scope>
</reference>
<proteinExistence type="predicted"/>
<keyword evidence="2" id="KW-1185">Reference proteome</keyword>
<accession>A0A0K0DCG2</accession>
<dbReference type="WBParaSite" id="ACAC_0000825501-mRNA-1">
    <property type="protein sequence ID" value="ACAC_0000825501-mRNA-1"/>
    <property type="gene ID" value="ACAC_0000825501"/>
</dbReference>
<name>A0A0K0DCG2_ANGCA</name>
<dbReference type="Proteomes" id="UP000035642">
    <property type="component" value="Unassembled WGS sequence"/>
</dbReference>
<reference evidence="3" key="2">
    <citation type="submission" date="2017-02" db="UniProtKB">
        <authorList>
            <consortium name="WormBaseParasite"/>
        </authorList>
    </citation>
    <scope>IDENTIFICATION</scope>
</reference>